<evidence type="ECO:0000313" key="5">
    <source>
        <dbReference type="EMBL" id="AKB90681.1"/>
    </source>
</evidence>
<name>A0A0E3SU92_9EUKA</name>
<protein>
    <submittedName>
        <fullName evidence="5">Mitochondrial MinD</fullName>
    </submittedName>
</protein>
<dbReference type="GO" id="GO:0009898">
    <property type="term" value="C:cytoplasmic side of plasma membrane"/>
    <property type="evidence" value="ECO:0007669"/>
    <property type="project" value="TreeGrafter"/>
</dbReference>
<dbReference type="InterPro" id="IPR050625">
    <property type="entry name" value="ParA/MinD_ATPase"/>
</dbReference>
<accession>A0A0E3SU92</accession>
<dbReference type="Gene3D" id="3.40.50.300">
    <property type="entry name" value="P-loop containing nucleotide triphosphate hydrolases"/>
    <property type="match status" value="1"/>
</dbReference>
<dbReference type="Pfam" id="PF13614">
    <property type="entry name" value="AAA_31"/>
    <property type="match status" value="1"/>
</dbReference>
<evidence type="ECO:0000256" key="3">
    <source>
        <dbReference type="ARBA" id="ARBA00022840"/>
    </source>
</evidence>
<dbReference type="GO" id="GO:0005829">
    <property type="term" value="C:cytosol"/>
    <property type="evidence" value="ECO:0007669"/>
    <property type="project" value="TreeGrafter"/>
</dbReference>
<evidence type="ECO:0000259" key="4">
    <source>
        <dbReference type="Pfam" id="PF13614"/>
    </source>
</evidence>
<keyword evidence="2" id="KW-0547">Nucleotide-binding</keyword>
<keyword evidence="3" id="KW-0067">ATP-binding</keyword>
<dbReference type="InterPro" id="IPR027417">
    <property type="entry name" value="P-loop_NTPase"/>
</dbReference>
<dbReference type="GO" id="GO:0051782">
    <property type="term" value="P:negative regulation of cell division"/>
    <property type="evidence" value="ECO:0007669"/>
    <property type="project" value="TreeGrafter"/>
</dbReference>
<dbReference type="SUPFAM" id="SSF52540">
    <property type="entry name" value="P-loop containing nucleoside triphosphate hydrolases"/>
    <property type="match status" value="1"/>
</dbReference>
<dbReference type="InterPro" id="IPR025669">
    <property type="entry name" value="AAA_dom"/>
</dbReference>
<organism evidence="5">
    <name type="scientific">Pharyngomonas kirbyi</name>
    <dbReference type="NCBI Taxonomy" id="63601"/>
    <lineage>
        <taxon>Eukaryota</taxon>
        <taxon>Discoba</taxon>
        <taxon>Heterolobosea</taxon>
        <taxon>Pharyngomonada</taxon>
        <taxon>Pharyngomonas</taxon>
    </lineage>
</organism>
<dbReference type="AlphaFoldDB" id="A0A0E3SU92"/>
<sequence>MYRSTSSIKTKSINRRNNLTQSLNTKKLEILNPNITKNLDFNFQQRNYAQPIGQIRRTTDDCQVVVVTSGKGGVGKTTTAASLALGLADKGYKTCAIDFDIGLRNLDLHLGCERRVVYDFVNVIQKECKLHQAAIKDKQNAHLFLLAASTVRDKSVLTEEGVGEVIDQLRKEFDYVVCDSPAGIENGAFQAMYFADQAVICTNPEISSVRDSDRMIGIIASKSDRARKNLDVQQHLLITRYNPKRVAQEDMLNVNSIEEMLGIPLVGVVPECQSVLTSTNLGRPVIAEDSSNIAGKAYRDFVDRFLGEDKPLRFLEDQQESWWKRLFSRN</sequence>
<evidence type="ECO:0000256" key="1">
    <source>
        <dbReference type="ARBA" id="ARBA00010257"/>
    </source>
</evidence>
<evidence type="ECO:0000256" key="2">
    <source>
        <dbReference type="ARBA" id="ARBA00022741"/>
    </source>
</evidence>
<dbReference type="PANTHER" id="PTHR43384:SF6">
    <property type="entry name" value="SEPTUM SITE-DETERMINING PROTEIN MIND HOMOLOG, CHLOROPLASTIC"/>
    <property type="match status" value="1"/>
</dbReference>
<dbReference type="GO" id="GO:0016887">
    <property type="term" value="F:ATP hydrolysis activity"/>
    <property type="evidence" value="ECO:0007669"/>
    <property type="project" value="InterPro"/>
</dbReference>
<dbReference type="NCBIfam" id="TIGR01968">
    <property type="entry name" value="minD_bact"/>
    <property type="match status" value="1"/>
</dbReference>
<dbReference type="EMBL" id="KP258202">
    <property type="protein sequence ID" value="AKB90681.1"/>
    <property type="molecule type" value="mRNA"/>
</dbReference>
<dbReference type="GO" id="GO:0005524">
    <property type="term" value="F:ATP binding"/>
    <property type="evidence" value="ECO:0007669"/>
    <property type="project" value="UniProtKB-KW"/>
</dbReference>
<dbReference type="FunFam" id="3.40.50.300:FF:000068">
    <property type="entry name" value="Site-determining protein"/>
    <property type="match status" value="1"/>
</dbReference>
<dbReference type="PANTHER" id="PTHR43384">
    <property type="entry name" value="SEPTUM SITE-DETERMINING PROTEIN MIND HOMOLOG, CHLOROPLASTIC-RELATED"/>
    <property type="match status" value="1"/>
</dbReference>
<feature type="domain" description="AAA" evidence="4">
    <location>
        <begin position="63"/>
        <end position="231"/>
    </location>
</feature>
<comment type="similarity">
    <text evidence="1">Belongs to the ParA family. MinD subfamily.</text>
</comment>
<proteinExistence type="evidence at transcript level"/>
<reference evidence="5" key="1">
    <citation type="journal article" date="2015" name="Proc. Natl. Acad. Sci. U.S.A.">
        <title>An ancestral bacterial division system is widespread in eukaryotic mitochondria.</title>
        <authorList>
            <person name="Leger M.M."/>
            <person name="Petru M."/>
            <person name="Zarsky V."/>
            <person name="Eme L."/>
            <person name="Vlcek C."/>
            <person name="Harding T."/>
            <person name="Lang B.F."/>
            <person name="Elias M."/>
            <person name="Dolezal P."/>
            <person name="Roger A.J."/>
        </authorList>
    </citation>
    <scope>NUCLEOTIDE SEQUENCE</scope>
</reference>
<dbReference type="CDD" id="cd02036">
    <property type="entry name" value="MinD"/>
    <property type="match status" value="1"/>
</dbReference>
<dbReference type="InterPro" id="IPR010223">
    <property type="entry name" value="MinD"/>
</dbReference>